<reference evidence="3" key="1">
    <citation type="journal article" date="2023" name="bioRxiv">
        <title>Complete genome of the Medicago anthracnose fungus, Colletotrichum destructivum, reveals a mini-chromosome-like region within a core chromosome.</title>
        <authorList>
            <person name="Lapalu N."/>
            <person name="Simon A."/>
            <person name="Lu A."/>
            <person name="Plaumann P.-L."/>
            <person name="Amselem J."/>
            <person name="Pigne S."/>
            <person name="Auger A."/>
            <person name="Koch C."/>
            <person name="Dallery J.-F."/>
            <person name="O'Connell R.J."/>
        </authorList>
    </citation>
    <scope>NUCLEOTIDE SEQUENCE [LARGE SCALE GENOMIC DNA]</scope>
    <source>
        <strain evidence="3">CBS 520.97</strain>
    </source>
</reference>
<feature type="region of interest" description="Disordered" evidence="1">
    <location>
        <begin position="114"/>
        <end position="133"/>
    </location>
</feature>
<dbReference type="RefSeq" id="XP_062774850.1">
    <property type="nucleotide sequence ID" value="XM_062918799.1"/>
</dbReference>
<keyword evidence="3" id="KW-1185">Reference proteome</keyword>
<dbReference type="Proteomes" id="UP001322277">
    <property type="component" value="Chromosome 2"/>
</dbReference>
<accession>A0AAX4I344</accession>
<dbReference type="KEGG" id="cdet:87939143"/>
<evidence type="ECO:0000256" key="1">
    <source>
        <dbReference type="SAM" id="MobiDB-lite"/>
    </source>
</evidence>
<sequence length="226" mass="24609">MPRFSSLSFISGAQQCAASFRSLGSKFPIMRRCDRVGGMGTLHKRSLLTYPHNTCTGTSAVPSVATANRRPSLFALYDDHHVGQFSQSTHRRPNHRAQSPHRIIKGNNLPCQSPAAPLPSPLKSGPRCANGRGTGHQGSLLCGTVQSPSPLLHHATSNPYILQHASSRDPARHFLKVVDLVFYNSFLSQTCILFVTKMDHSTTQGNYHACRHQFEGSQSAVGIAPV</sequence>
<organism evidence="2 3">
    <name type="scientific">Colletotrichum destructivum</name>
    <dbReference type="NCBI Taxonomy" id="34406"/>
    <lineage>
        <taxon>Eukaryota</taxon>
        <taxon>Fungi</taxon>
        <taxon>Dikarya</taxon>
        <taxon>Ascomycota</taxon>
        <taxon>Pezizomycotina</taxon>
        <taxon>Sordariomycetes</taxon>
        <taxon>Hypocreomycetidae</taxon>
        <taxon>Glomerellales</taxon>
        <taxon>Glomerellaceae</taxon>
        <taxon>Colletotrichum</taxon>
        <taxon>Colletotrichum destructivum species complex</taxon>
    </lineage>
</organism>
<protein>
    <submittedName>
        <fullName evidence="2">Uncharacterized protein</fullName>
    </submittedName>
</protein>
<evidence type="ECO:0000313" key="2">
    <source>
        <dbReference type="EMBL" id="WQF77626.1"/>
    </source>
</evidence>
<proteinExistence type="predicted"/>
<dbReference type="EMBL" id="CP137306">
    <property type="protein sequence ID" value="WQF77626.1"/>
    <property type="molecule type" value="Genomic_DNA"/>
</dbReference>
<gene>
    <name evidence="2" type="ORF">CDEST_02640</name>
</gene>
<dbReference type="AlphaFoldDB" id="A0AAX4I344"/>
<dbReference type="GeneID" id="87939143"/>
<evidence type="ECO:0000313" key="3">
    <source>
        <dbReference type="Proteomes" id="UP001322277"/>
    </source>
</evidence>
<name>A0AAX4I344_9PEZI</name>